<keyword evidence="2" id="KW-1185">Reference proteome</keyword>
<organism evidence="1 2">
    <name type="scientific">Clostridium frigoriphilum</name>
    <dbReference type="NCBI Taxonomy" id="443253"/>
    <lineage>
        <taxon>Bacteria</taxon>
        <taxon>Bacillati</taxon>
        <taxon>Bacillota</taxon>
        <taxon>Clostridia</taxon>
        <taxon>Eubacteriales</taxon>
        <taxon>Clostridiaceae</taxon>
        <taxon>Clostridium</taxon>
    </lineage>
</organism>
<evidence type="ECO:0008006" key="3">
    <source>
        <dbReference type="Google" id="ProtNLM"/>
    </source>
</evidence>
<protein>
    <recommendedName>
        <fullName evidence="3">Nif11 domain-containing protein</fullName>
    </recommendedName>
</protein>
<reference evidence="1 2" key="1">
    <citation type="submission" date="2023-11" db="EMBL/GenBank/DDBJ databases">
        <title>Draft genome sequence of a psychrophilic Clostridium strain from permafrost water brine.</title>
        <authorList>
            <person name="Shcherbakova V.A."/>
            <person name="Trubitsyn V.E."/>
            <person name="Zakharyuk A.G."/>
        </authorList>
    </citation>
    <scope>NUCLEOTIDE SEQUENCE [LARGE SCALE GENOMIC DNA]</scope>
    <source>
        <strain evidence="1 2">14F</strain>
    </source>
</reference>
<dbReference type="RefSeq" id="WP_216255986.1">
    <property type="nucleotide sequence ID" value="NZ_JAZHFS010000061.1"/>
</dbReference>
<comment type="caution">
    <text evidence="1">The sequence shown here is derived from an EMBL/GenBank/DDBJ whole genome shotgun (WGS) entry which is preliminary data.</text>
</comment>
<dbReference type="Proteomes" id="UP001498469">
    <property type="component" value="Unassembled WGS sequence"/>
</dbReference>
<proteinExistence type="predicted"/>
<gene>
    <name evidence="1" type="ORF">SJI18_24350</name>
</gene>
<accession>A0ABU7UX37</accession>
<evidence type="ECO:0000313" key="2">
    <source>
        <dbReference type="Proteomes" id="UP001498469"/>
    </source>
</evidence>
<sequence length="62" mass="7153">MTEGKKSKLDRDIKLFADELKLCFSKEEIEEVARETGFVKRKSKTSAWGFVCLCCFSSTRKL</sequence>
<evidence type="ECO:0000313" key="1">
    <source>
        <dbReference type="EMBL" id="MEF2115404.1"/>
    </source>
</evidence>
<dbReference type="EMBL" id="JAZHFS010000061">
    <property type="protein sequence ID" value="MEF2115404.1"/>
    <property type="molecule type" value="Genomic_DNA"/>
</dbReference>
<name>A0ABU7UX37_9CLOT</name>